<keyword evidence="2" id="KW-1185">Reference proteome</keyword>
<evidence type="ECO:0000313" key="2">
    <source>
        <dbReference type="Proteomes" id="UP001159363"/>
    </source>
</evidence>
<dbReference type="EMBL" id="JARBHB010000004">
    <property type="protein sequence ID" value="KAJ8886791.1"/>
    <property type="molecule type" value="Genomic_DNA"/>
</dbReference>
<organism evidence="1 2">
    <name type="scientific">Dryococelus australis</name>
    <dbReference type="NCBI Taxonomy" id="614101"/>
    <lineage>
        <taxon>Eukaryota</taxon>
        <taxon>Metazoa</taxon>
        <taxon>Ecdysozoa</taxon>
        <taxon>Arthropoda</taxon>
        <taxon>Hexapoda</taxon>
        <taxon>Insecta</taxon>
        <taxon>Pterygota</taxon>
        <taxon>Neoptera</taxon>
        <taxon>Polyneoptera</taxon>
        <taxon>Phasmatodea</taxon>
        <taxon>Verophasmatodea</taxon>
        <taxon>Anareolatae</taxon>
        <taxon>Phasmatidae</taxon>
        <taxon>Eurycanthinae</taxon>
        <taxon>Dryococelus</taxon>
    </lineage>
</organism>
<dbReference type="Proteomes" id="UP001159363">
    <property type="component" value="Chromosome X"/>
</dbReference>
<dbReference type="Gene3D" id="2.60.40.10">
    <property type="entry name" value="Immunoglobulins"/>
    <property type="match status" value="1"/>
</dbReference>
<reference evidence="1 2" key="1">
    <citation type="submission" date="2023-02" db="EMBL/GenBank/DDBJ databases">
        <title>LHISI_Scaffold_Assembly.</title>
        <authorList>
            <person name="Stuart O.P."/>
            <person name="Cleave R."/>
            <person name="Magrath M.J.L."/>
            <person name="Mikheyev A.S."/>
        </authorList>
    </citation>
    <scope>NUCLEOTIDE SEQUENCE [LARGE SCALE GENOMIC DNA]</scope>
    <source>
        <strain evidence="1">Daus_M_001</strain>
        <tissue evidence="1">Leg muscle</tissue>
    </source>
</reference>
<dbReference type="InterPro" id="IPR036179">
    <property type="entry name" value="Ig-like_dom_sf"/>
</dbReference>
<comment type="caution">
    <text evidence="1">The sequence shown here is derived from an EMBL/GenBank/DDBJ whole genome shotgun (WGS) entry which is preliminary data.</text>
</comment>
<accession>A0ABQ9HRT0</accession>
<dbReference type="InterPro" id="IPR013783">
    <property type="entry name" value="Ig-like_fold"/>
</dbReference>
<gene>
    <name evidence="1" type="ORF">PR048_013003</name>
</gene>
<sequence length="268" mass="29404">MATPRKRKSVDIMDIANQREGAGKTSAIKLYISFTALVAEKVGHVELFPGSKYKFKNENDTYYLIINNPKVEDSGKYTIEIGGVSSTAFLNVEGSASNTSKEPAVTERLACRLPARELCRTNSLVGRFSQGPPISPTLSLRHCSILAVGVCQSGRTDFRLRIEDLLGASCHLRFRTSPVLSIWSRDHHRGFRHVGRHYAAIFVYSTAVRYGGFVDPCGSLYGMASTASPVSQNPLRVFDTLPWSTASPDLLLSKNVWSELESRAVGGS</sequence>
<protein>
    <submittedName>
        <fullName evidence="1">Uncharacterized protein</fullName>
    </submittedName>
</protein>
<proteinExistence type="predicted"/>
<evidence type="ECO:0000313" key="1">
    <source>
        <dbReference type="EMBL" id="KAJ8886791.1"/>
    </source>
</evidence>
<dbReference type="SUPFAM" id="SSF48726">
    <property type="entry name" value="Immunoglobulin"/>
    <property type="match status" value="1"/>
</dbReference>
<name>A0ABQ9HRT0_9NEOP</name>